<dbReference type="RefSeq" id="WP_183347203.1">
    <property type="nucleotide sequence ID" value="NZ_BLXY01000003.1"/>
</dbReference>
<reference evidence="3" key="1">
    <citation type="submission" date="2020-06" db="EMBL/GenBank/DDBJ databases">
        <title>Draft genomic sequecing of Geomonas sp. Red736.</title>
        <authorList>
            <person name="Itoh H."/>
            <person name="Xu Z.X."/>
            <person name="Ushijima N."/>
            <person name="Masuda Y."/>
            <person name="Shiratori Y."/>
            <person name="Senoo K."/>
        </authorList>
    </citation>
    <scope>NUCLEOTIDE SEQUENCE [LARGE SCALE GENOMIC DNA]</scope>
    <source>
        <strain evidence="3">Red736</strain>
    </source>
</reference>
<evidence type="ECO:0000313" key="4">
    <source>
        <dbReference type="Proteomes" id="UP000831485"/>
    </source>
</evidence>
<proteinExistence type="predicted"/>
<gene>
    <name evidence="1" type="ORF">GMPD_22010</name>
    <name evidence="2" type="ORF">M1B72_12655</name>
</gene>
<name>A0A6V8MW36_9BACT</name>
<evidence type="ECO:0000313" key="1">
    <source>
        <dbReference type="EMBL" id="GFO64282.1"/>
    </source>
</evidence>
<dbReference type="Proteomes" id="UP000831485">
    <property type="component" value="Chromosome"/>
</dbReference>
<reference evidence="2" key="3">
    <citation type="submission" date="2022-04" db="EMBL/GenBank/DDBJ databases">
        <authorList>
            <person name="Liu G."/>
        </authorList>
    </citation>
    <scope>NUCLEOTIDE SEQUENCE</scope>
    <source>
        <strain evidence="2">RG22</strain>
    </source>
</reference>
<organism evidence="1 3">
    <name type="scientific">Geomonas paludis</name>
    <dbReference type="NCBI Taxonomy" id="2740185"/>
    <lineage>
        <taxon>Bacteria</taxon>
        <taxon>Pseudomonadati</taxon>
        <taxon>Thermodesulfobacteriota</taxon>
        <taxon>Desulfuromonadia</taxon>
        <taxon>Geobacterales</taxon>
        <taxon>Geobacteraceae</taxon>
        <taxon>Geomonas</taxon>
    </lineage>
</organism>
<dbReference type="AlphaFoldDB" id="A0A6V8MW36"/>
<dbReference type="EMBL" id="CP096574">
    <property type="protein sequence ID" value="UPU34300.1"/>
    <property type="molecule type" value="Genomic_DNA"/>
</dbReference>
<reference evidence="1" key="2">
    <citation type="journal article" date="2021" name="Int. J. Syst. Evol. Microbiol.">
        <title>Geomonas silvestris sp. nov., Geomonas paludis sp. nov. and Geomonas limicola sp. nov., isolated from terrestrial environments, and emended description of the genus Geomonas.</title>
        <authorList>
            <person name="Itoh H."/>
            <person name="Xu Z."/>
            <person name="Masuda Y."/>
            <person name="Ushijima N."/>
            <person name="Hayakawa C."/>
            <person name="Shiratori Y."/>
            <person name="Senoo K."/>
        </authorList>
    </citation>
    <scope>NUCLEOTIDE SEQUENCE</scope>
    <source>
        <strain evidence="1">Red736</strain>
    </source>
</reference>
<sequence length="154" mass="17493">MWYESLGIISIGGQSGGPRDNGIGNIKIDLWYLLLKHCTSTHCAAVDHFALALRVGGQFADWSPERIHRVRRSRKERYIGCDIDIPLAVWQPQTTDQLKEYLAQKVRESIEVLVARLKKDKESIDAESLFREVDTAIKLFLAYRYTGYPEGPAA</sequence>
<dbReference type="Proteomes" id="UP000568888">
    <property type="component" value="Unassembled WGS sequence"/>
</dbReference>
<evidence type="ECO:0000313" key="3">
    <source>
        <dbReference type="Proteomes" id="UP000568888"/>
    </source>
</evidence>
<keyword evidence="4" id="KW-1185">Reference proteome</keyword>
<dbReference type="EMBL" id="BLXY01000003">
    <property type="protein sequence ID" value="GFO64282.1"/>
    <property type="molecule type" value="Genomic_DNA"/>
</dbReference>
<accession>A0A6V8MW36</accession>
<evidence type="ECO:0000313" key="2">
    <source>
        <dbReference type="EMBL" id="UPU34300.1"/>
    </source>
</evidence>
<protein>
    <submittedName>
        <fullName evidence="1">Uncharacterized protein</fullName>
    </submittedName>
</protein>